<feature type="domain" description="HipA-like C-terminal" evidence="4">
    <location>
        <begin position="148"/>
        <end position="334"/>
    </location>
</feature>
<evidence type="ECO:0000256" key="1">
    <source>
        <dbReference type="ARBA" id="ARBA00010164"/>
    </source>
</evidence>
<keyword evidence="3" id="KW-0418">Kinase</keyword>
<name>A0ABT2GEV4_9MICO</name>
<dbReference type="Gene3D" id="1.10.1070.20">
    <property type="match status" value="1"/>
</dbReference>
<evidence type="ECO:0000256" key="3">
    <source>
        <dbReference type="ARBA" id="ARBA00022777"/>
    </source>
</evidence>
<evidence type="ECO:0000313" key="6">
    <source>
        <dbReference type="EMBL" id="MCS5714749.1"/>
    </source>
</evidence>
<dbReference type="EMBL" id="JANTEZ010000003">
    <property type="protein sequence ID" value="MCS5714749.1"/>
    <property type="molecule type" value="Genomic_DNA"/>
</dbReference>
<dbReference type="PANTHER" id="PTHR37419">
    <property type="entry name" value="SERINE/THREONINE-PROTEIN KINASE TOXIN HIPA"/>
    <property type="match status" value="1"/>
</dbReference>
<comment type="similarity">
    <text evidence="1">Belongs to the HipA Ser/Thr kinase family.</text>
</comment>
<dbReference type="Pfam" id="PF07804">
    <property type="entry name" value="HipA_C"/>
    <property type="match status" value="1"/>
</dbReference>
<sequence>MTETLDVLLSEHPIAQLRRDGVEDYTLEYRPEWTDAENAVPLSLSLPLGSRRHRGRTVADYLDNLLPDDPEVRQRWATDAGLDTVEPFFLLREYGQDVAGAASFRPEGSPAVGGRRPMSSDDVADRIRVIREDDAAWHDELVDVAGQFSLGGAQSKFSLARHDDRWFETTGSDASTHLFKPQVTGVRDGELIEYLVMRTAYLLGIPTARVELFDHDEQHSLVVERFDRRTEGPSTVRLHQEDLLQALGRPRLLKFEKHGGPGIDDIAGLLAAQADRDSRRRYATMLFFSWIVLSTDAHAKNFSIFIEPDGARLTPLYDASSVIPYLGPDRLLDLPSLLDRAGDRNLAVRYGASYLARDVARFELGVVARRCGLPGDELLALVAAQLIDISDVMAEVASTMPPRLQTDIVARAVEWMPVRARQAAEQLGIGTLL</sequence>
<keyword evidence="2" id="KW-0808">Transferase</keyword>
<gene>
    <name evidence="6" type="ORF">NVV95_09325</name>
</gene>
<evidence type="ECO:0000313" key="7">
    <source>
        <dbReference type="Proteomes" id="UP001165580"/>
    </source>
</evidence>
<organism evidence="6 7">
    <name type="scientific">Herbiconiux gentiana</name>
    <dbReference type="NCBI Taxonomy" id="2970912"/>
    <lineage>
        <taxon>Bacteria</taxon>
        <taxon>Bacillati</taxon>
        <taxon>Actinomycetota</taxon>
        <taxon>Actinomycetes</taxon>
        <taxon>Micrococcales</taxon>
        <taxon>Microbacteriaceae</taxon>
        <taxon>Herbiconiux</taxon>
    </lineage>
</organism>
<dbReference type="PANTHER" id="PTHR37419:SF1">
    <property type="entry name" value="SERINE_THREONINE-PROTEIN KINASE TOXIN HIPA"/>
    <property type="match status" value="1"/>
</dbReference>
<reference evidence="6" key="1">
    <citation type="submission" date="2022-08" db="EMBL/GenBank/DDBJ databases">
        <authorList>
            <person name="Deng Y."/>
            <person name="Han X.-F."/>
            <person name="Zhang Y.-Q."/>
        </authorList>
    </citation>
    <scope>NUCLEOTIDE SEQUENCE</scope>
    <source>
        <strain evidence="6">CPCC 205716</strain>
    </source>
</reference>
<keyword evidence="7" id="KW-1185">Reference proteome</keyword>
<dbReference type="InterPro" id="IPR017508">
    <property type="entry name" value="HipA_N1"/>
</dbReference>
<evidence type="ECO:0000259" key="5">
    <source>
        <dbReference type="Pfam" id="PF13657"/>
    </source>
</evidence>
<dbReference type="Proteomes" id="UP001165580">
    <property type="component" value="Unassembled WGS sequence"/>
</dbReference>
<protein>
    <submittedName>
        <fullName evidence="6">HipA domain-containing protein</fullName>
    </submittedName>
</protein>
<accession>A0ABT2GEV4</accession>
<dbReference type="Pfam" id="PF13657">
    <property type="entry name" value="Couple_hipA"/>
    <property type="match status" value="1"/>
</dbReference>
<dbReference type="NCBIfam" id="TIGR03071">
    <property type="entry name" value="couple_hipA"/>
    <property type="match status" value="1"/>
</dbReference>
<evidence type="ECO:0000259" key="4">
    <source>
        <dbReference type="Pfam" id="PF07804"/>
    </source>
</evidence>
<dbReference type="InterPro" id="IPR052028">
    <property type="entry name" value="HipA_Ser/Thr_kinase"/>
</dbReference>
<proteinExistence type="inferred from homology"/>
<dbReference type="InterPro" id="IPR012893">
    <property type="entry name" value="HipA-like_C"/>
</dbReference>
<dbReference type="RefSeq" id="WP_259486262.1">
    <property type="nucleotide sequence ID" value="NZ_JANTEZ010000003.1"/>
</dbReference>
<evidence type="ECO:0000256" key="2">
    <source>
        <dbReference type="ARBA" id="ARBA00022679"/>
    </source>
</evidence>
<feature type="domain" description="HipA N-terminal subdomain 1" evidence="5">
    <location>
        <begin position="5"/>
        <end position="104"/>
    </location>
</feature>
<comment type="caution">
    <text evidence="6">The sequence shown here is derived from an EMBL/GenBank/DDBJ whole genome shotgun (WGS) entry which is preliminary data.</text>
</comment>